<reference evidence="5" key="1">
    <citation type="submission" date="2022-07" db="EMBL/GenBank/DDBJ databases">
        <title>Draft genome sequence of Zalerion maritima ATCC 34329, a (micro)plastics degrading marine fungus.</title>
        <authorList>
            <person name="Paco A."/>
            <person name="Goncalves M.F.M."/>
            <person name="Rocha-Santos T.A.P."/>
            <person name="Alves A."/>
        </authorList>
    </citation>
    <scope>NUCLEOTIDE SEQUENCE</scope>
    <source>
        <strain evidence="5">ATCC 34329</strain>
    </source>
</reference>
<evidence type="ECO:0000313" key="5">
    <source>
        <dbReference type="EMBL" id="KAJ2901581.1"/>
    </source>
</evidence>
<protein>
    <submittedName>
        <fullName evidence="5">Uncharacterized protein</fullName>
    </submittedName>
</protein>
<dbReference type="PANTHER" id="PTHR24320">
    <property type="entry name" value="RETINOL DEHYDROGENASE"/>
    <property type="match status" value="1"/>
</dbReference>
<feature type="compositionally biased region" description="Basic and acidic residues" evidence="4">
    <location>
        <begin position="27"/>
        <end position="38"/>
    </location>
</feature>
<dbReference type="EMBL" id="JAKWBI020000146">
    <property type="protein sequence ID" value="KAJ2901581.1"/>
    <property type="molecule type" value="Genomic_DNA"/>
</dbReference>
<feature type="region of interest" description="Disordered" evidence="4">
    <location>
        <begin position="64"/>
        <end position="85"/>
    </location>
</feature>
<dbReference type="InterPro" id="IPR036291">
    <property type="entry name" value="NAD(P)-bd_dom_sf"/>
</dbReference>
<keyword evidence="6" id="KW-1185">Reference proteome</keyword>
<evidence type="ECO:0000256" key="3">
    <source>
        <dbReference type="ARBA" id="ARBA00023002"/>
    </source>
</evidence>
<sequence>MSAPILQPPEMPPLPWGNHTGLSSRASPDREESAEPSRKRSFSSRVALQGSVRSLRKFSEGILEKTKKDARQDQNPDGSDKVGSIQYPELDYADLDTEGRKSKQGRDLLVSTNVLGAHLLTKLLVPALEAAASADGVEEGKTRVLFTSSVGLWFLILYAGTKTANWFLAKHWGDGFSKGGKGEEQGKGNGVLAMTLNPGNLKTPITDEIPIMQKAILMICHRPRMGAYTMLFSGLSRELGMEDQGGYVIPWGRRHFAPRQDILDSMKSKEDGGTGLSRDFWEWCEREVERHL</sequence>
<feature type="compositionally biased region" description="Pro residues" evidence="4">
    <location>
        <begin position="1"/>
        <end position="15"/>
    </location>
</feature>
<keyword evidence="2" id="KW-0521">NADP</keyword>
<dbReference type="SUPFAM" id="SSF51735">
    <property type="entry name" value="NAD(P)-binding Rossmann-fold domains"/>
    <property type="match status" value="1"/>
</dbReference>
<evidence type="ECO:0000256" key="4">
    <source>
        <dbReference type="SAM" id="MobiDB-lite"/>
    </source>
</evidence>
<dbReference type="Gene3D" id="3.40.50.720">
    <property type="entry name" value="NAD(P)-binding Rossmann-like Domain"/>
    <property type="match status" value="1"/>
</dbReference>
<gene>
    <name evidence="5" type="ORF">MKZ38_001660</name>
</gene>
<dbReference type="AlphaFoldDB" id="A0AAD5RQ19"/>
<keyword evidence="3" id="KW-0560">Oxidoreductase</keyword>
<evidence type="ECO:0000256" key="2">
    <source>
        <dbReference type="ARBA" id="ARBA00022857"/>
    </source>
</evidence>
<dbReference type="Proteomes" id="UP001201980">
    <property type="component" value="Unassembled WGS sequence"/>
</dbReference>
<name>A0AAD5RQ19_9PEZI</name>
<dbReference type="GO" id="GO:0016491">
    <property type="term" value="F:oxidoreductase activity"/>
    <property type="evidence" value="ECO:0007669"/>
    <property type="project" value="UniProtKB-KW"/>
</dbReference>
<comment type="similarity">
    <text evidence="1">Belongs to the short-chain dehydrogenases/reductases (SDR) family.</text>
</comment>
<dbReference type="PANTHER" id="PTHR24320:SF236">
    <property type="entry name" value="SHORT-CHAIN DEHYDROGENASE-RELATED"/>
    <property type="match status" value="1"/>
</dbReference>
<accession>A0AAD5RQ19</accession>
<feature type="region of interest" description="Disordered" evidence="4">
    <location>
        <begin position="1"/>
        <end position="47"/>
    </location>
</feature>
<organism evidence="5 6">
    <name type="scientific">Zalerion maritima</name>
    <dbReference type="NCBI Taxonomy" id="339359"/>
    <lineage>
        <taxon>Eukaryota</taxon>
        <taxon>Fungi</taxon>
        <taxon>Dikarya</taxon>
        <taxon>Ascomycota</taxon>
        <taxon>Pezizomycotina</taxon>
        <taxon>Sordariomycetes</taxon>
        <taxon>Lulworthiomycetidae</taxon>
        <taxon>Lulworthiales</taxon>
        <taxon>Lulworthiaceae</taxon>
        <taxon>Zalerion</taxon>
    </lineage>
</organism>
<comment type="caution">
    <text evidence="5">The sequence shown here is derived from an EMBL/GenBank/DDBJ whole genome shotgun (WGS) entry which is preliminary data.</text>
</comment>
<evidence type="ECO:0000313" key="6">
    <source>
        <dbReference type="Proteomes" id="UP001201980"/>
    </source>
</evidence>
<proteinExistence type="inferred from homology"/>
<feature type="compositionally biased region" description="Basic and acidic residues" evidence="4">
    <location>
        <begin position="64"/>
        <end position="80"/>
    </location>
</feature>
<evidence type="ECO:0000256" key="1">
    <source>
        <dbReference type="ARBA" id="ARBA00006484"/>
    </source>
</evidence>